<dbReference type="EMBL" id="DXEV01000176">
    <property type="protein sequence ID" value="HIX57590.1"/>
    <property type="molecule type" value="Genomic_DNA"/>
</dbReference>
<name>A0A9D1WE82_9GAMM</name>
<dbReference type="InterPro" id="IPR042213">
    <property type="entry name" value="NBD_C_sf"/>
</dbReference>
<comment type="caution">
    <text evidence="2">The sequence shown here is derived from an EMBL/GenBank/DDBJ whole genome shotgun (WGS) entry which is preliminary data.</text>
</comment>
<evidence type="ECO:0000313" key="3">
    <source>
        <dbReference type="Proteomes" id="UP000886829"/>
    </source>
</evidence>
<organism evidence="2 3">
    <name type="scientific">Candidatus Anaerobiospirillum pullistercoris</name>
    <dbReference type="NCBI Taxonomy" id="2838452"/>
    <lineage>
        <taxon>Bacteria</taxon>
        <taxon>Pseudomonadati</taxon>
        <taxon>Pseudomonadota</taxon>
        <taxon>Gammaproteobacteria</taxon>
        <taxon>Aeromonadales</taxon>
        <taxon>Succinivibrionaceae</taxon>
        <taxon>Anaerobiospirillum</taxon>
    </lineage>
</organism>
<feature type="non-terminal residue" evidence="2">
    <location>
        <position position="1"/>
    </location>
</feature>
<feature type="domain" description="Four-carbon acid sugar kinase nucleotide binding" evidence="1">
    <location>
        <begin position="2"/>
        <end position="161"/>
    </location>
</feature>
<accession>A0A9D1WE82</accession>
<gene>
    <name evidence="2" type="ORF">H9850_09000</name>
</gene>
<reference evidence="2" key="2">
    <citation type="submission" date="2021-04" db="EMBL/GenBank/DDBJ databases">
        <authorList>
            <person name="Gilroy R."/>
        </authorList>
    </citation>
    <scope>NUCLEOTIDE SEQUENCE</scope>
    <source>
        <strain evidence="2">USASDec5-558</strain>
    </source>
</reference>
<dbReference type="SUPFAM" id="SSF142764">
    <property type="entry name" value="YgbK-like"/>
    <property type="match status" value="1"/>
</dbReference>
<evidence type="ECO:0000259" key="1">
    <source>
        <dbReference type="Pfam" id="PF17042"/>
    </source>
</evidence>
<dbReference type="AlphaFoldDB" id="A0A9D1WE82"/>
<dbReference type="Proteomes" id="UP000886829">
    <property type="component" value="Unassembled WGS sequence"/>
</dbReference>
<protein>
    <recommendedName>
        <fullName evidence="1">Four-carbon acid sugar kinase nucleotide binding domain-containing protein</fullName>
    </recommendedName>
</protein>
<dbReference type="Gene3D" id="3.40.980.20">
    <property type="entry name" value="Four-carbon acid sugar kinase, nucleotide binding domain"/>
    <property type="match status" value="1"/>
</dbReference>
<dbReference type="InterPro" id="IPR031475">
    <property type="entry name" value="NBD_C"/>
</dbReference>
<reference evidence="2" key="1">
    <citation type="journal article" date="2021" name="PeerJ">
        <title>Extensive microbial diversity within the chicken gut microbiome revealed by metagenomics and culture.</title>
        <authorList>
            <person name="Gilroy R."/>
            <person name="Ravi A."/>
            <person name="Getino M."/>
            <person name="Pursley I."/>
            <person name="Horton D.L."/>
            <person name="Alikhan N.F."/>
            <person name="Baker D."/>
            <person name="Gharbi K."/>
            <person name="Hall N."/>
            <person name="Watson M."/>
            <person name="Adriaenssens E.M."/>
            <person name="Foster-Nyarko E."/>
            <person name="Jarju S."/>
            <person name="Secka A."/>
            <person name="Antonio M."/>
            <person name="Oren A."/>
            <person name="Chaudhuri R.R."/>
            <person name="La Ragione R."/>
            <person name="Hildebrand F."/>
            <person name="Pallen M.J."/>
        </authorList>
    </citation>
    <scope>NUCLEOTIDE SEQUENCE</scope>
    <source>
        <strain evidence="2">USASDec5-558</strain>
    </source>
</reference>
<evidence type="ECO:0000313" key="2">
    <source>
        <dbReference type="EMBL" id="HIX57590.1"/>
    </source>
</evidence>
<sequence>IVLSGSCSAMTNTQVANYKAQASAWPVEVEKCVGAEEDIKAYVDSVAAWCEEHKDEALPPLVYATAAPEKLHQIQAQYGANAAATAIEHFFFLLSAKLKTLGVRKFVVAGGETSGQVTKALGVSGFYIGPTIAPGVPWVRALNEELSLALKSGNFGDEQFFFKAVEA</sequence>
<dbReference type="Pfam" id="PF17042">
    <property type="entry name" value="NBD_C"/>
    <property type="match status" value="1"/>
</dbReference>
<proteinExistence type="predicted"/>